<organism evidence="1 2">
    <name type="scientific">Bergeyella porcorum</name>
    <dbReference type="NCBI Taxonomy" id="1735111"/>
    <lineage>
        <taxon>Bacteria</taxon>
        <taxon>Pseudomonadati</taxon>
        <taxon>Bacteroidota</taxon>
        <taxon>Flavobacteriia</taxon>
        <taxon>Flavobacteriales</taxon>
        <taxon>Weeksellaceae</taxon>
        <taxon>Bergeyella</taxon>
    </lineage>
</organism>
<gene>
    <name evidence="1" type="ORF">BPO_1406</name>
</gene>
<dbReference type="KEGG" id="bpor:BPO_1406"/>
<keyword evidence="2" id="KW-1185">Reference proteome</keyword>
<dbReference type="Proteomes" id="UP001432059">
    <property type="component" value="Chromosome"/>
</dbReference>
<reference evidence="1" key="1">
    <citation type="submission" date="2023-10" db="EMBL/GenBank/DDBJ databases">
        <title>Characterization and whole genome sequencing of a novel strain of Bergeyella porcorum QD2021 isolated from pig.</title>
        <authorList>
            <person name="Liu G."/>
            <person name="Chen C."/>
            <person name="Han X."/>
        </authorList>
    </citation>
    <scope>NUCLEOTIDE SEQUENCE</scope>
    <source>
        <strain evidence="1">QD2021</strain>
    </source>
</reference>
<sequence>MEHYKNELLKTWDGLPEIYVTSAEKKKGTEEILDFITHYQ</sequence>
<accession>A0AAU0F5I7</accession>
<dbReference type="AlphaFoldDB" id="A0AAU0F5I7"/>
<dbReference type="EMBL" id="CP136426">
    <property type="protein sequence ID" value="WOC52053.1"/>
    <property type="molecule type" value="Genomic_DNA"/>
</dbReference>
<evidence type="ECO:0000313" key="2">
    <source>
        <dbReference type="Proteomes" id="UP001432059"/>
    </source>
</evidence>
<protein>
    <submittedName>
        <fullName evidence="1">Uncharacterized protein</fullName>
    </submittedName>
</protein>
<evidence type="ECO:0000313" key="1">
    <source>
        <dbReference type="EMBL" id="WOC52053.1"/>
    </source>
</evidence>
<name>A0AAU0F5I7_9FLAO</name>
<proteinExistence type="predicted"/>